<evidence type="ECO:0000256" key="1">
    <source>
        <dbReference type="ARBA" id="ARBA00001957"/>
    </source>
</evidence>
<dbReference type="NCBIfam" id="TIGR01733">
    <property type="entry name" value="AA-adenyl-dom"/>
    <property type="match status" value="1"/>
</dbReference>
<dbReference type="InterPro" id="IPR000873">
    <property type="entry name" value="AMP-dep_synth/lig_dom"/>
</dbReference>
<dbReference type="InterPro" id="IPR020845">
    <property type="entry name" value="AMP-binding_CS"/>
</dbReference>
<evidence type="ECO:0000256" key="4">
    <source>
        <dbReference type="ARBA" id="ARBA00022737"/>
    </source>
</evidence>
<dbReference type="CDD" id="cd19534">
    <property type="entry name" value="E_NRPS"/>
    <property type="match status" value="1"/>
</dbReference>
<dbReference type="InterPro" id="IPR010071">
    <property type="entry name" value="AA_adenyl_dom"/>
</dbReference>
<evidence type="ECO:0000256" key="5">
    <source>
        <dbReference type="ARBA" id="ARBA00023194"/>
    </source>
</evidence>
<organism evidence="8 9">
    <name type="scientific">Amycolatopsis pigmentata</name>
    <dbReference type="NCBI Taxonomy" id="450801"/>
    <lineage>
        <taxon>Bacteria</taxon>
        <taxon>Bacillati</taxon>
        <taxon>Actinomycetota</taxon>
        <taxon>Actinomycetes</taxon>
        <taxon>Pseudonocardiales</taxon>
        <taxon>Pseudonocardiaceae</taxon>
        <taxon>Amycolatopsis</taxon>
    </lineage>
</organism>
<comment type="caution">
    <text evidence="8">The sequence shown here is derived from an EMBL/GenBank/DDBJ whole genome shotgun (WGS) entry which is preliminary data.</text>
</comment>
<gene>
    <name evidence="8" type="ORF">ACFSXZ_40940</name>
</gene>
<dbReference type="InterPro" id="IPR045851">
    <property type="entry name" value="AMP-bd_C_sf"/>
</dbReference>
<dbReference type="Gene3D" id="1.10.1200.10">
    <property type="entry name" value="ACP-like"/>
    <property type="match status" value="1"/>
</dbReference>
<keyword evidence="2" id="KW-0596">Phosphopantetheine</keyword>
<dbReference type="InterPro" id="IPR009081">
    <property type="entry name" value="PP-bd_ACP"/>
</dbReference>
<proteinExistence type="predicted"/>
<comment type="cofactor">
    <cofactor evidence="1">
        <name>pantetheine 4'-phosphate</name>
        <dbReference type="ChEBI" id="CHEBI:47942"/>
    </cofactor>
</comment>
<keyword evidence="9" id="KW-1185">Reference proteome</keyword>
<dbReference type="PROSITE" id="PS00012">
    <property type="entry name" value="PHOSPHOPANTETHEINE"/>
    <property type="match status" value="1"/>
</dbReference>
<dbReference type="SMART" id="SM00823">
    <property type="entry name" value="PKS_PP"/>
    <property type="match status" value="1"/>
</dbReference>
<dbReference type="Pfam" id="PF00501">
    <property type="entry name" value="AMP-binding"/>
    <property type="match status" value="1"/>
</dbReference>
<dbReference type="SUPFAM" id="SSF52777">
    <property type="entry name" value="CoA-dependent acyltransferases"/>
    <property type="match status" value="3"/>
</dbReference>
<dbReference type="Gene3D" id="3.30.559.10">
    <property type="entry name" value="Chloramphenicol acetyltransferase-like domain"/>
    <property type="match status" value="1"/>
</dbReference>
<protein>
    <submittedName>
        <fullName evidence="8">Amino acid adenylation domain-containing protein</fullName>
    </submittedName>
</protein>
<dbReference type="InterPro" id="IPR001242">
    <property type="entry name" value="Condensation_dom"/>
</dbReference>
<evidence type="ECO:0000259" key="7">
    <source>
        <dbReference type="PROSITE" id="PS50075"/>
    </source>
</evidence>
<dbReference type="Pfam" id="PF00550">
    <property type="entry name" value="PP-binding"/>
    <property type="match status" value="1"/>
</dbReference>
<dbReference type="InterPro" id="IPR023213">
    <property type="entry name" value="CAT-like_dom_sf"/>
</dbReference>
<evidence type="ECO:0000313" key="8">
    <source>
        <dbReference type="EMBL" id="MFD2422709.1"/>
    </source>
</evidence>
<dbReference type="InterPro" id="IPR036736">
    <property type="entry name" value="ACP-like_sf"/>
</dbReference>
<evidence type="ECO:0000256" key="6">
    <source>
        <dbReference type="SAM" id="MobiDB-lite"/>
    </source>
</evidence>
<dbReference type="SUPFAM" id="SSF56801">
    <property type="entry name" value="Acetyl-CoA synthetase-like"/>
    <property type="match status" value="1"/>
</dbReference>
<keyword evidence="5" id="KW-0045">Antibiotic biosynthesis</keyword>
<evidence type="ECO:0000313" key="9">
    <source>
        <dbReference type="Proteomes" id="UP001597417"/>
    </source>
</evidence>
<dbReference type="PROSITE" id="PS50075">
    <property type="entry name" value="CARRIER"/>
    <property type="match status" value="1"/>
</dbReference>
<dbReference type="InterPro" id="IPR020806">
    <property type="entry name" value="PKS_PP-bd"/>
</dbReference>
<evidence type="ECO:0000256" key="2">
    <source>
        <dbReference type="ARBA" id="ARBA00022450"/>
    </source>
</evidence>
<dbReference type="Gene3D" id="3.40.50.980">
    <property type="match status" value="2"/>
</dbReference>
<sequence>DIPRGTRLFDSILVFENYPAAGSAAELPHGITRQRRTAVEWQDYPISVVTHLADTFSARFTYDLGLFDPSAVDRMAGHFLTLLASVVANPSARLRELEMLTPAERRRLLVEWNDTAAEFPRDACVHELVQRREPDAIAVTFGSESLTYGQLNAQANQLARFLVNRGVRPGAVIGVCLPRSLELVVALLGVLKAGAAYVPLDPGYPAQRLAFMLSETAAPTVLTHSAVRFSVPAADVVVVDEDWPAISALSDTDLVAEVRPDDLAYVMYTSGSTGEPKGAEIRHDSIVSLAINGDYVDIVPGDVFLQLAPVSFDAATFEIWVPLINGATVAMAPPGAPDPAGLAEEIRRSHVTVAWLTAGLFHAVVDSDPRSLAGLRHVLAGGDVLSPSHVDRFRRALSGTRLTNGYGPTETTTFTCCADLTDAPYGLAGVPIGRPVANTTVYVVDRGDRLVPVGVPGELLVGGVGVARGYHNRPELTEERFTADPFSADPTARVYRTGDIVRWLPDGTLDFVGRLDDQVKLRGFRIEPGEVESVLAGHPEVSSCVVTVREDTPGDKRLVAYCVPAGTASAPVLREWCKRSLPEYLVPGAFVLLDALPLTANGKVDRRALPAPDGGRPKPATGYVPPRDPAEQAVARTWSEVLGVDQVGRYDNFFELGGDSILCIQVITRLKKFGIHVTPRLLFQHATVAEIVVAARASAPVVAEQGRVAGEAVLSPVQRWFFEWDMARPDRFNQSVMMTVQGLAPDALEPALAALADHHDMLRARFTREPHGWAQHIAEGAETVVRTHDLSAEPDAGAMIRTLADDAHRSVDLAAGPLLRAVLFDLGPDRGQRLLIVIHHLVVDGVSWRILLDDLANAYEQVKAGRSVLLSAKTTSFPEWSARLERYAGSAACLAELPYWNRPRPATGLPRDGDGANTFAAVRTVAASLGPEQTAALLRDVPRAFDTRINDVLLTALACALRDWTGQTACVIDMEGHGREDLFADVDLSRTVGWFTSIFPVVIDIGSAVDVAECLRQVTAQLDAVPNNGIGYGALRYAGSDAVRRQLGAQDMPEISLNYLGQYENEVPGLGRYADGAEPSGEPVDPATTRRHLIDVRCVVRDGDLLVYLDYTPSLHDTETIERVSAGLLDHLRALTAAVADSTTRSAADFPLSGLDEAALAAVLERFVE</sequence>
<reference evidence="9" key="1">
    <citation type="journal article" date="2019" name="Int. J. Syst. Evol. Microbiol.">
        <title>The Global Catalogue of Microorganisms (GCM) 10K type strain sequencing project: providing services to taxonomists for standard genome sequencing and annotation.</title>
        <authorList>
            <consortium name="The Broad Institute Genomics Platform"/>
            <consortium name="The Broad Institute Genome Sequencing Center for Infectious Disease"/>
            <person name="Wu L."/>
            <person name="Ma J."/>
        </authorList>
    </citation>
    <scope>NUCLEOTIDE SEQUENCE [LARGE SCALE GENOMIC DNA]</scope>
    <source>
        <strain evidence="9">CGMCC 4.7645</strain>
    </source>
</reference>
<dbReference type="InterPro" id="IPR025110">
    <property type="entry name" value="AMP-bd_C"/>
</dbReference>
<dbReference type="CDD" id="cd12117">
    <property type="entry name" value="A_NRPS_Srf_like"/>
    <property type="match status" value="1"/>
</dbReference>
<keyword evidence="3" id="KW-0597">Phosphoprotein</keyword>
<dbReference type="PANTHER" id="PTHR45527:SF1">
    <property type="entry name" value="FATTY ACID SYNTHASE"/>
    <property type="match status" value="1"/>
</dbReference>
<evidence type="ECO:0000256" key="3">
    <source>
        <dbReference type="ARBA" id="ARBA00022553"/>
    </source>
</evidence>
<accession>A0ABW5G5X2</accession>
<dbReference type="Proteomes" id="UP001597417">
    <property type="component" value="Unassembled WGS sequence"/>
</dbReference>
<dbReference type="SUPFAM" id="SSF47336">
    <property type="entry name" value="ACP-like"/>
    <property type="match status" value="1"/>
</dbReference>
<dbReference type="InterPro" id="IPR006162">
    <property type="entry name" value="Ppantetheine_attach_site"/>
</dbReference>
<dbReference type="InterPro" id="IPR010060">
    <property type="entry name" value="NRPS_synth"/>
</dbReference>
<dbReference type="PROSITE" id="PS00455">
    <property type="entry name" value="AMP_BINDING"/>
    <property type="match status" value="1"/>
</dbReference>
<feature type="non-terminal residue" evidence="8">
    <location>
        <position position="1"/>
    </location>
</feature>
<dbReference type="Pfam" id="PF13193">
    <property type="entry name" value="AMP-binding_C"/>
    <property type="match status" value="1"/>
</dbReference>
<dbReference type="NCBIfam" id="TIGR01720">
    <property type="entry name" value="NRPS-para261"/>
    <property type="match status" value="1"/>
</dbReference>
<keyword evidence="4" id="KW-0677">Repeat</keyword>
<dbReference type="PANTHER" id="PTHR45527">
    <property type="entry name" value="NONRIBOSOMAL PEPTIDE SYNTHETASE"/>
    <property type="match status" value="1"/>
</dbReference>
<name>A0ABW5G5X2_9PSEU</name>
<dbReference type="RefSeq" id="WP_378271942.1">
    <property type="nucleotide sequence ID" value="NZ_JBHUKR010000031.1"/>
</dbReference>
<dbReference type="Pfam" id="PF00668">
    <property type="entry name" value="Condensation"/>
    <property type="match status" value="2"/>
</dbReference>
<dbReference type="Gene3D" id="2.30.38.10">
    <property type="entry name" value="Luciferase, Domain 3"/>
    <property type="match status" value="1"/>
</dbReference>
<feature type="domain" description="Carrier" evidence="7">
    <location>
        <begin position="625"/>
        <end position="699"/>
    </location>
</feature>
<dbReference type="Gene3D" id="3.30.559.30">
    <property type="entry name" value="Nonribosomal peptide synthetase, condensation domain"/>
    <property type="match status" value="2"/>
</dbReference>
<dbReference type="EMBL" id="JBHUKR010000031">
    <property type="protein sequence ID" value="MFD2422709.1"/>
    <property type="molecule type" value="Genomic_DNA"/>
</dbReference>
<dbReference type="Gene3D" id="3.30.300.30">
    <property type="match status" value="1"/>
</dbReference>
<feature type="region of interest" description="Disordered" evidence="6">
    <location>
        <begin position="607"/>
        <end position="627"/>
    </location>
</feature>